<name>A0ABT3TEP6_9GAMM</name>
<dbReference type="CDD" id="cd02440">
    <property type="entry name" value="AdoMet_MTases"/>
    <property type="match status" value="1"/>
</dbReference>
<gene>
    <name evidence="2" type="ORF">EYC98_07815</name>
</gene>
<dbReference type="SUPFAM" id="SSF53335">
    <property type="entry name" value="S-adenosyl-L-methionine-dependent methyltransferases"/>
    <property type="match status" value="1"/>
</dbReference>
<accession>A0ABT3TEP6</accession>
<dbReference type="GO" id="GO:0032259">
    <property type="term" value="P:methylation"/>
    <property type="evidence" value="ECO:0007669"/>
    <property type="project" value="UniProtKB-KW"/>
</dbReference>
<keyword evidence="2" id="KW-0808">Transferase</keyword>
<dbReference type="InterPro" id="IPR029063">
    <property type="entry name" value="SAM-dependent_MTases_sf"/>
</dbReference>
<evidence type="ECO:0000313" key="3">
    <source>
        <dbReference type="Proteomes" id="UP001143362"/>
    </source>
</evidence>
<dbReference type="InterPro" id="IPR013216">
    <property type="entry name" value="Methyltransf_11"/>
</dbReference>
<dbReference type="EMBL" id="SHNN01000001">
    <property type="protein sequence ID" value="MCX2980782.1"/>
    <property type="molecule type" value="Genomic_DNA"/>
</dbReference>
<dbReference type="Gene3D" id="3.40.50.150">
    <property type="entry name" value="Vaccinia Virus protein VP39"/>
    <property type="match status" value="1"/>
</dbReference>
<dbReference type="GO" id="GO:0008168">
    <property type="term" value="F:methyltransferase activity"/>
    <property type="evidence" value="ECO:0007669"/>
    <property type="project" value="UniProtKB-KW"/>
</dbReference>
<sequence>MRSDRINQRYDRQHNVDTWRCLTVKELQTSSSNFALSERYIPTPELTFHALLSVLAADYKDYSFIDFGSGKGKVLLMASRYPFTSITGVDFAGNLHAIAEKNIHRVKQNNQLQCDNIQVVLGEAEKLPLPTGKCFFFLYAPFFGAALESTLESIRASLTQSPRAAIICFIDDDVPGSLVNEAAERIASWGICSEILLPVLPKDAAAVWPIRATCWRSSPS</sequence>
<organism evidence="2 3">
    <name type="scientific">Candidatus Litorirhabdus singularis</name>
    <dbReference type="NCBI Taxonomy" id="2518993"/>
    <lineage>
        <taxon>Bacteria</taxon>
        <taxon>Pseudomonadati</taxon>
        <taxon>Pseudomonadota</taxon>
        <taxon>Gammaproteobacteria</taxon>
        <taxon>Cellvibrionales</taxon>
        <taxon>Halieaceae</taxon>
        <taxon>Candidatus Litorirhabdus</taxon>
    </lineage>
</organism>
<dbReference type="RefSeq" id="WP_279244756.1">
    <property type="nucleotide sequence ID" value="NZ_SHNN01000001.1"/>
</dbReference>
<comment type="caution">
    <text evidence="2">The sequence shown here is derived from an EMBL/GenBank/DDBJ whole genome shotgun (WGS) entry which is preliminary data.</text>
</comment>
<proteinExistence type="predicted"/>
<keyword evidence="2" id="KW-0489">Methyltransferase</keyword>
<evidence type="ECO:0000259" key="1">
    <source>
        <dbReference type="Pfam" id="PF08241"/>
    </source>
</evidence>
<evidence type="ECO:0000313" key="2">
    <source>
        <dbReference type="EMBL" id="MCX2980782.1"/>
    </source>
</evidence>
<dbReference type="Pfam" id="PF08241">
    <property type="entry name" value="Methyltransf_11"/>
    <property type="match status" value="1"/>
</dbReference>
<keyword evidence="3" id="KW-1185">Reference proteome</keyword>
<protein>
    <submittedName>
        <fullName evidence="2">Class I SAM-dependent methyltransferase</fullName>
    </submittedName>
</protein>
<dbReference type="Proteomes" id="UP001143362">
    <property type="component" value="Unassembled WGS sequence"/>
</dbReference>
<feature type="domain" description="Methyltransferase type 11" evidence="1">
    <location>
        <begin position="66"/>
        <end position="133"/>
    </location>
</feature>
<reference evidence="2" key="1">
    <citation type="submission" date="2019-02" db="EMBL/GenBank/DDBJ databases">
        <authorList>
            <person name="Li S.-H."/>
        </authorList>
    </citation>
    <scope>NUCLEOTIDE SEQUENCE</scope>
    <source>
        <strain evidence="2">IMCC14734</strain>
    </source>
</reference>